<reference evidence="2 3" key="1">
    <citation type="submission" date="2019-06" db="EMBL/GenBank/DDBJ databases">
        <title>Genomic Encyclopedia of Archaeal and Bacterial Type Strains, Phase II (KMG-II): from individual species to whole genera.</title>
        <authorList>
            <person name="Goeker M."/>
        </authorList>
    </citation>
    <scope>NUCLEOTIDE SEQUENCE [LARGE SCALE GENOMIC DNA]</scope>
    <source>
        <strain evidence="2 3">DSM 7270</strain>
    </source>
</reference>
<dbReference type="RefSeq" id="WP_142083152.1">
    <property type="nucleotide sequence ID" value="NZ_VFPV01000002.1"/>
</dbReference>
<name>A0A543L7Z3_9BURK</name>
<evidence type="ECO:0008006" key="4">
    <source>
        <dbReference type="Google" id="ProtNLM"/>
    </source>
</evidence>
<feature type="chain" id="PRO_5021985803" description="Lipoprotein" evidence="1">
    <location>
        <begin position="32"/>
        <end position="139"/>
    </location>
</feature>
<comment type="caution">
    <text evidence="2">The sequence shown here is derived from an EMBL/GenBank/DDBJ whole genome shotgun (WGS) entry which is preliminary data.</text>
</comment>
<evidence type="ECO:0000313" key="3">
    <source>
        <dbReference type="Proteomes" id="UP000316993"/>
    </source>
</evidence>
<sequence length="139" mass="15131">MKTRKSISALGSSGALALVLALALQSTAAMARVADLYEAPRVLSTSATPLEGVQMRDRIVRGGQALGWAVTLEAPGVVELTYDKNGKHQVTVAVRYDTAGYEVTYVRSFNLNYAEVDGVRKIHPNYNRWILNLIIDPAL</sequence>
<protein>
    <recommendedName>
        <fullName evidence="4">Lipoprotein</fullName>
    </recommendedName>
</protein>
<accession>A0A543L7Z3</accession>
<evidence type="ECO:0000256" key="1">
    <source>
        <dbReference type="SAM" id="SignalP"/>
    </source>
</evidence>
<dbReference type="Proteomes" id="UP000316993">
    <property type="component" value="Unassembled WGS sequence"/>
</dbReference>
<evidence type="ECO:0000313" key="2">
    <source>
        <dbReference type="EMBL" id="TQN03452.1"/>
    </source>
</evidence>
<gene>
    <name evidence="2" type="ORF">BDD18_2135</name>
</gene>
<feature type="signal peptide" evidence="1">
    <location>
        <begin position="1"/>
        <end position="31"/>
    </location>
</feature>
<proteinExistence type="predicted"/>
<dbReference type="EMBL" id="VFPV01000002">
    <property type="protein sequence ID" value="TQN03452.1"/>
    <property type="molecule type" value="Genomic_DNA"/>
</dbReference>
<dbReference type="AlphaFoldDB" id="A0A543L7Z3"/>
<keyword evidence="1" id="KW-0732">Signal</keyword>
<organism evidence="2 3">
    <name type="scientific">Acidovorax temperans</name>
    <dbReference type="NCBI Taxonomy" id="80878"/>
    <lineage>
        <taxon>Bacteria</taxon>
        <taxon>Pseudomonadati</taxon>
        <taxon>Pseudomonadota</taxon>
        <taxon>Betaproteobacteria</taxon>
        <taxon>Burkholderiales</taxon>
        <taxon>Comamonadaceae</taxon>
        <taxon>Acidovorax</taxon>
    </lineage>
</organism>